<evidence type="ECO:0000313" key="3">
    <source>
        <dbReference type="EMBL" id="KTD24589.1"/>
    </source>
</evidence>
<keyword evidence="1" id="KW-0175">Coiled coil</keyword>
<comment type="caution">
    <text evidence="3">The sequence shown here is derived from an EMBL/GenBank/DDBJ whole genome shotgun (WGS) entry which is preliminary data.</text>
</comment>
<reference evidence="3 4" key="1">
    <citation type="submission" date="2015-11" db="EMBL/GenBank/DDBJ databases">
        <title>Genomic analysis of 38 Legionella species identifies large and diverse effector repertoires.</title>
        <authorList>
            <person name="Burstein D."/>
            <person name="Amaro F."/>
            <person name="Zusman T."/>
            <person name="Lifshitz Z."/>
            <person name="Cohen O."/>
            <person name="Gilbert J.A."/>
            <person name="Pupko T."/>
            <person name="Shuman H.A."/>
            <person name="Segal G."/>
        </authorList>
    </citation>
    <scope>NUCLEOTIDE SEQUENCE [LARGE SCALE GENOMIC DNA]</scope>
    <source>
        <strain evidence="3 4">PX-1-G2-E2</strain>
    </source>
</reference>
<feature type="transmembrane region" description="Helical" evidence="2">
    <location>
        <begin position="76"/>
        <end position="103"/>
    </location>
</feature>
<dbReference type="RefSeq" id="WP_058453362.1">
    <property type="nucleotide sequence ID" value="NZ_CAAAIB010000002.1"/>
</dbReference>
<keyword evidence="2" id="KW-0472">Membrane</keyword>
<name>A0A0W0VX86_9GAMM</name>
<feature type="coiled-coil region" evidence="1">
    <location>
        <begin position="133"/>
        <end position="202"/>
    </location>
</feature>
<keyword evidence="4" id="KW-1185">Reference proteome</keyword>
<sequence length="341" mass="38681">MSFEKVDSQLANENNDAQLLPEPFLDQLSRIRKHREQANLFIADIDLQRKRFDVEKGLFGRIATSFSGLSWWKKGLIGVGLGALAASLGLVFSLFWAIALPFITLTVYSTMSYVFDDYTQSEENRFTQLTKSLAQREEEMQKTILELQAAENALYEMIEKLNEFRQASASAIDRYETQVQLLKEEVKRYENAVLQFEQLKAAFKAHTQGMQAIGSGFSDGLNQIEGQINQQFERMRKNTDAVEQATQKLNENIASLKEDTLLLTGEGDQVTSNPLAKLIKGFNFRSEEDLQVDQEKDLKAEALFESTDAFIVEMEAFLREHHVKADAPEPTQASGNKMLLN</sequence>
<gene>
    <name evidence="3" type="ORF">Lmac_2676</name>
</gene>
<dbReference type="EMBL" id="LNYL01000050">
    <property type="protein sequence ID" value="KTD24589.1"/>
    <property type="molecule type" value="Genomic_DNA"/>
</dbReference>
<evidence type="ECO:0000313" key="4">
    <source>
        <dbReference type="Proteomes" id="UP000054908"/>
    </source>
</evidence>
<dbReference type="Proteomes" id="UP000054908">
    <property type="component" value="Unassembled WGS sequence"/>
</dbReference>
<protein>
    <recommendedName>
        <fullName evidence="5">Inclusion membrane protein A</fullName>
    </recommendedName>
</protein>
<evidence type="ECO:0008006" key="5">
    <source>
        <dbReference type="Google" id="ProtNLM"/>
    </source>
</evidence>
<organism evidence="3 4">
    <name type="scientific">Legionella maceachernii</name>
    <dbReference type="NCBI Taxonomy" id="466"/>
    <lineage>
        <taxon>Bacteria</taxon>
        <taxon>Pseudomonadati</taxon>
        <taxon>Pseudomonadota</taxon>
        <taxon>Gammaproteobacteria</taxon>
        <taxon>Legionellales</taxon>
        <taxon>Legionellaceae</taxon>
        <taxon>Legionella</taxon>
    </lineage>
</organism>
<dbReference type="OrthoDB" id="9979847at2"/>
<evidence type="ECO:0000256" key="2">
    <source>
        <dbReference type="SAM" id="Phobius"/>
    </source>
</evidence>
<proteinExistence type="predicted"/>
<accession>A0A0W0VX86</accession>
<dbReference type="PATRIC" id="fig|466.6.peg.2852"/>
<keyword evidence="2" id="KW-0812">Transmembrane</keyword>
<keyword evidence="2" id="KW-1133">Transmembrane helix</keyword>
<dbReference type="AlphaFoldDB" id="A0A0W0VX86"/>
<evidence type="ECO:0000256" key="1">
    <source>
        <dbReference type="SAM" id="Coils"/>
    </source>
</evidence>